<keyword evidence="2" id="KW-0175">Coiled coil</keyword>
<dbReference type="NCBIfam" id="NF005559">
    <property type="entry name" value="PRK07231.1"/>
    <property type="match status" value="1"/>
</dbReference>
<reference evidence="3 4" key="1">
    <citation type="submission" date="2023-12" db="EMBL/GenBank/DDBJ databases">
        <title>Genome sequencing and assembly of bacterial species from a model synthetic community.</title>
        <authorList>
            <person name="Hogle S.L."/>
        </authorList>
    </citation>
    <scope>NUCLEOTIDE SEQUENCE [LARGE SCALE GENOMIC DNA]</scope>
    <source>
        <strain evidence="3 4">HAMBI 2494</strain>
    </source>
</reference>
<dbReference type="PRINTS" id="PR00080">
    <property type="entry name" value="SDRFAMILY"/>
</dbReference>
<dbReference type="InterPro" id="IPR036291">
    <property type="entry name" value="NAD(P)-bd_dom_sf"/>
</dbReference>
<accession>A0ABZ0WEH2</accession>
<evidence type="ECO:0000313" key="3">
    <source>
        <dbReference type="EMBL" id="WQD75769.1"/>
    </source>
</evidence>
<dbReference type="PROSITE" id="PS00061">
    <property type="entry name" value="ADH_SHORT"/>
    <property type="match status" value="1"/>
</dbReference>
<dbReference type="InterPro" id="IPR002347">
    <property type="entry name" value="SDR_fam"/>
</dbReference>
<evidence type="ECO:0000256" key="2">
    <source>
        <dbReference type="SAM" id="Coils"/>
    </source>
</evidence>
<dbReference type="Gene3D" id="3.40.50.720">
    <property type="entry name" value="NAD(P)-binding Rossmann-like Domain"/>
    <property type="match status" value="1"/>
</dbReference>
<keyword evidence="4" id="KW-1185">Reference proteome</keyword>
<dbReference type="Proteomes" id="UP001325479">
    <property type="component" value="Chromosome"/>
</dbReference>
<gene>
    <name evidence="3" type="ORF">U0042_16660</name>
</gene>
<proteinExistence type="inferred from homology"/>
<sequence>MKRLAGKVALVTGAGRGIGAAIAAAFAREGAAVVLAELDLDAAENTAQQIEATLKDKTQDSPRVLAVRTDVTQPQSVRDAVDAAERTFGPLDVLVNNAGINVFCDPLTMTDDDWRRCFAVDLDGVWNGCRAVLPGMVERGAGAIVNIASTHSFKIIPGCFPYPVAKHGVIGLTKALGIEYAPRNVRVNAIAPGYIETQLTHDWWSSQPDPAAARQATLDLQPMKRIGRPEEVAMTAVFLASDEAPFINASCITIDGGRSALYHD</sequence>
<dbReference type="RefSeq" id="WP_114813225.1">
    <property type="nucleotide sequence ID" value="NZ_CP139965.1"/>
</dbReference>
<evidence type="ECO:0000313" key="4">
    <source>
        <dbReference type="Proteomes" id="UP001325479"/>
    </source>
</evidence>
<evidence type="ECO:0000256" key="1">
    <source>
        <dbReference type="ARBA" id="ARBA00006484"/>
    </source>
</evidence>
<dbReference type="PRINTS" id="PR00081">
    <property type="entry name" value="GDHRDH"/>
</dbReference>
<organism evidence="3 4">
    <name type="scientific">Paraburkholderia kururiensis</name>
    <dbReference type="NCBI Taxonomy" id="984307"/>
    <lineage>
        <taxon>Bacteria</taxon>
        <taxon>Pseudomonadati</taxon>
        <taxon>Pseudomonadota</taxon>
        <taxon>Betaproteobacteria</taxon>
        <taxon>Burkholderiales</taxon>
        <taxon>Burkholderiaceae</taxon>
        <taxon>Paraburkholderia</taxon>
    </lineage>
</organism>
<feature type="coiled-coil region" evidence="2">
    <location>
        <begin position="33"/>
        <end position="60"/>
    </location>
</feature>
<dbReference type="Pfam" id="PF13561">
    <property type="entry name" value="adh_short_C2"/>
    <property type="match status" value="1"/>
</dbReference>
<dbReference type="CDD" id="cd05233">
    <property type="entry name" value="SDR_c"/>
    <property type="match status" value="1"/>
</dbReference>
<name>A0ABZ0WEH2_9BURK</name>
<dbReference type="EMBL" id="CP139965">
    <property type="protein sequence ID" value="WQD75769.1"/>
    <property type="molecule type" value="Genomic_DNA"/>
</dbReference>
<comment type="similarity">
    <text evidence="1">Belongs to the short-chain dehydrogenases/reductases (SDR) family.</text>
</comment>
<dbReference type="PANTHER" id="PTHR42760">
    <property type="entry name" value="SHORT-CHAIN DEHYDROGENASES/REDUCTASES FAMILY MEMBER"/>
    <property type="match status" value="1"/>
</dbReference>
<dbReference type="InterPro" id="IPR020904">
    <property type="entry name" value="Sc_DH/Rdtase_CS"/>
</dbReference>
<protein>
    <submittedName>
        <fullName evidence="3">SDR family oxidoreductase</fullName>
    </submittedName>
</protein>
<dbReference type="NCBIfam" id="NF005469">
    <property type="entry name" value="PRK07063.1"/>
    <property type="match status" value="1"/>
</dbReference>
<dbReference type="SUPFAM" id="SSF51735">
    <property type="entry name" value="NAD(P)-binding Rossmann-fold domains"/>
    <property type="match status" value="1"/>
</dbReference>